<comment type="similarity">
    <text evidence="1">Belongs to the site-specific recombinase resolvase family.</text>
</comment>
<comment type="caution">
    <text evidence="3">The sequence shown here is derived from an EMBL/GenBank/DDBJ whole genome shotgun (WGS) entry which is preliminary data.</text>
</comment>
<dbReference type="EMBL" id="NGJU01000018">
    <property type="protein sequence ID" value="RST93540.1"/>
    <property type="molecule type" value="Genomic_DNA"/>
</dbReference>
<gene>
    <name evidence="3" type="ORF">CBF35_11680</name>
</gene>
<organism evidence="3 4">
    <name type="scientific">Vagococcus salmoninarum</name>
    <dbReference type="NCBI Taxonomy" id="2739"/>
    <lineage>
        <taxon>Bacteria</taxon>
        <taxon>Bacillati</taxon>
        <taxon>Bacillota</taxon>
        <taxon>Bacilli</taxon>
        <taxon>Lactobacillales</taxon>
        <taxon>Enterococcaceae</taxon>
        <taxon>Vagococcus</taxon>
    </lineage>
</organism>
<dbReference type="Pfam" id="PF00239">
    <property type="entry name" value="Resolvase"/>
    <property type="match status" value="1"/>
</dbReference>
<dbReference type="OrthoDB" id="9797501at2"/>
<evidence type="ECO:0000259" key="2">
    <source>
        <dbReference type="SMART" id="SM00857"/>
    </source>
</evidence>
<dbReference type="GO" id="GO:0000150">
    <property type="term" value="F:DNA strand exchange activity"/>
    <property type="evidence" value="ECO:0007669"/>
    <property type="project" value="InterPro"/>
</dbReference>
<dbReference type="InterPro" id="IPR009057">
    <property type="entry name" value="Homeodomain-like_sf"/>
</dbReference>
<dbReference type="InterPro" id="IPR006119">
    <property type="entry name" value="Resolv_N"/>
</dbReference>
<name>A0A429ZIM5_9ENTE</name>
<evidence type="ECO:0000313" key="3">
    <source>
        <dbReference type="EMBL" id="RST93540.1"/>
    </source>
</evidence>
<reference evidence="3 4" key="1">
    <citation type="submission" date="2017-05" db="EMBL/GenBank/DDBJ databases">
        <title>Vagococcus spp. assemblies.</title>
        <authorList>
            <person name="Gulvik C.A."/>
        </authorList>
    </citation>
    <scope>NUCLEOTIDE SEQUENCE [LARGE SCALE GENOMIC DNA]</scope>
    <source>
        <strain evidence="3 4">NCFB 2777</strain>
    </source>
</reference>
<dbReference type="Gene3D" id="1.10.10.60">
    <property type="entry name" value="Homeodomain-like"/>
    <property type="match status" value="1"/>
</dbReference>
<dbReference type="SMART" id="SM00857">
    <property type="entry name" value="Resolvase"/>
    <property type="match status" value="1"/>
</dbReference>
<keyword evidence="4" id="KW-1185">Reference proteome</keyword>
<accession>A0A429ZIM5</accession>
<dbReference type="Proteomes" id="UP000287239">
    <property type="component" value="Unassembled WGS sequence"/>
</dbReference>
<dbReference type="GO" id="GO:0003677">
    <property type="term" value="F:DNA binding"/>
    <property type="evidence" value="ECO:0007669"/>
    <property type="project" value="InterPro"/>
</dbReference>
<sequence length="183" mass="21641">MEMAIYGYIRKDFPVETTNQLEKVMSYKCREIFIEETNFSVRKELNKLLQQLRNEDQLVVYNLQVFGQEFVTFEEITTQLADKQIRLIAIADQLDTHEQKDFYHMVSLLKQTHIPIVQFKTKLNIEKVRSRGVVLGRPQIEEDTIKKIKVLHKKGTHSFRQIAKECDVSIGTAYKYARPDEDW</sequence>
<evidence type="ECO:0000256" key="1">
    <source>
        <dbReference type="ARBA" id="ARBA00009913"/>
    </source>
</evidence>
<dbReference type="Gene3D" id="3.40.50.1390">
    <property type="entry name" value="Resolvase, N-terminal catalytic domain"/>
    <property type="match status" value="1"/>
</dbReference>
<feature type="domain" description="Resolvase/invertase-type recombinase catalytic" evidence="2">
    <location>
        <begin position="5"/>
        <end position="134"/>
    </location>
</feature>
<dbReference type="AlphaFoldDB" id="A0A429ZIM5"/>
<evidence type="ECO:0000313" key="4">
    <source>
        <dbReference type="Proteomes" id="UP000287239"/>
    </source>
</evidence>
<dbReference type="SUPFAM" id="SSF46689">
    <property type="entry name" value="Homeodomain-like"/>
    <property type="match status" value="1"/>
</dbReference>
<proteinExistence type="inferred from homology"/>
<protein>
    <recommendedName>
        <fullName evidence="2">Resolvase/invertase-type recombinase catalytic domain-containing protein</fullName>
    </recommendedName>
</protein>
<dbReference type="InterPro" id="IPR036162">
    <property type="entry name" value="Resolvase-like_N_sf"/>
</dbReference>
<dbReference type="SUPFAM" id="SSF53041">
    <property type="entry name" value="Resolvase-like"/>
    <property type="match status" value="1"/>
</dbReference>